<organism evidence="2 3">
    <name type="scientific">Phreatobacter stygius</name>
    <dbReference type="NCBI Taxonomy" id="1940610"/>
    <lineage>
        <taxon>Bacteria</taxon>
        <taxon>Pseudomonadati</taxon>
        <taxon>Pseudomonadota</taxon>
        <taxon>Alphaproteobacteria</taxon>
        <taxon>Hyphomicrobiales</taxon>
        <taxon>Phreatobacteraceae</taxon>
        <taxon>Phreatobacter</taxon>
    </lineage>
</organism>
<dbReference type="EMBL" id="CP039690">
    <property type="protein sequence ID" value="QCI68474.1"/>
    <property type="molecule type" value="Genomic_DNA"/>
</dbReference>
<keyword evidence="3" id="KW-1185">Reference proteome</keyword>
<dbReference type="KEGG" id="pstg:E8M01_32160"/>
<protein>
    <submittedName>
        <fullName evidence="2">Alpha/beta hydrolase</fullName>
    </submittedName>
</protein>
<dbReference type="Proteomes" id="UP000298781">
    <property type="component" value="Chromosome"/>
</dbReference>
<feature type="domain" description="AB hydrolase-1" evidence="1">
    <location>
        <begin position="38"/>
        <end position="257"/>
    </location>
</feature>
<keyword evidence="2" id="KW-0378">Hydrolase</keyword>
<evidence type="ECO:0000313" key="3">
    <source>
        <dbReference type="Proteomes" id="UP000298781"/>
    </source>
</evidence>
<dbReference type="SUPFAM" id="SSF53474">
    <property type="entry name" value="alpha/beta-Hydrolases"/>
    <property type="match status" value="1"/>
</dbReference>
<dbReference type="Gene3D" id="3.40.50.1820">
    <property type="entry name" value="alpha/beta hydrolase"/>
    <property type="match status" value="1"/>
</dbReference>
<dbReference type="Pfam" id="PF12697">
    <property type="entry name" value="Abhydrolase_6"/>
    <property type="match status" value="1"/>
</dbReference>
<dbReference type="InterPro" id="IPR029058">
    <property type="entry name" value="AB_hydrolase_fold"/>
</dbReference>
<gene>
    <name evidence="2" type="ORF">E8M01_32160</name>
</gene>
<dbReference type="InterPro" id="IPR000073">
    <property type="entry name" value="AB_hydrolase_1"/>
</dbReference>
<dbReference type="AlphaFoldDB" id="A0A4D7B4Y2"/>
<dbReference type="InterPro" id="IPR050228">
    <property type="entry name" value="Carboxylesterase_BioH"/>
</dbReference>
<dbReference type="PANTHER" id="PTHR43194:SF2">
    <property type="entry name" value="PEROXISOMAL MEMBRANE PROTEIN LPX1"/>
    <property type="match status" value="1"/>
</dbReference>
<accession>A0A4D7B4Y2</accession>
<sequence>MGSVIDRTRETLDGFDRQELDLNGIKTVVYSAGTGKPLVFLHGSGTFPGFAFARRWTDSHRVIIPYHPGFGESGDDDRIDSMQDYVLHYLDLFDALKLDRFHLVGFSFGGWMAAEFAIAHHHRLDKLVLVAPAGLVVKDPPATDLFTIPPAQLPGYLATNPAALAPFLPEGHDIEFLTLRYRETTAVARLIWERASGNPKLAQWLHRVRVPSLLLWGEQDRVRPIAHADHWLKLLPDARIERIPGTGHLLFEDTPSAAERVTAFLGRG</sequence>
<proteinExistence type="predicted"/>
<evidence type="ECO:0000259" key="1">
    <source>
        <dbReference type="Pfam" id="PF12697"/>
    </source>
</evidence>
<dbReference type="PANTHER" id="PTHR43194">
    <property type="entry name" value="HYDROLASE ALPHA/BETA FOLD FAMILY"/>
    <property type="match status" value="1"/>
</dbReference>
<reference evidence="2 3" key="1">
    <citation type="submission" date="2019-04" db="EMBL/GenBank/DDBJ databases">
        <title>Phreatobacter aquaticus sp. nov.</title>
        <authorList>
            <person name="Choi A."/>
        </authorList>
    </citation>
    <scope>NUCLEOTIDE SEQUENCE [LARGE SCALE GENOMIC DNA]</scope>
    <source>
        <strain evidence="2 3">KCTC 52518</strain>
    </source>
</reference>
<dbReference type="GO" id="GO:0016787">
    <property type="term" value="F:hydrolase activity"/>
    <property type="evidence" value="ECO:0007669"/>
    <property type="project" value="UniProtKB-KW"/>
</dbReference>
<dbReference type="OrthoDB" id="9799612at2"/>
<evidence type="ECO:0000313" key="2">
    <source>
        <dbReference type="EMBL" id="QCI68474.1"/>
    </source>
</evidence>
<name>A0A4D7B4Y2_9HYPH</name>
<dbReference type="PRINTS" id="PR00111">
    <property type="entry name" value="ABHYDROLASE"/>
</dbReference>
<dbReference type="RefSeq" id="WP_136963893.1">
    <property type="nucleotide sequence ID" value="NZ_CP039690.1"/>
</dbReference>